<protein>
    <recommendedName>
        <fullName evidence="3">DUF2339 domain-containing protein</fullName>
    </recommendedName>
</protein>
<gene>
    <name evidence="2" type="ORF">AVDCRST_MAG39-1996</name>
</gene>
<dbReference type="InterPro" id="IPR019286">
    <property type="entry name" value="DUF2339_TM"/>
</dbReference>
<accession>A0A6J4T0V0</accession>
<keyword evidence="1" id="KW-0472">Membrane</keyword>
<sequence length="191" mass="19622">MLAAAVARFVLFDLGLFNPAWRPQAVGGPPLVNLLAPAYLLPAAALALAAAAERGRAARLADAWKGLAVAGVISWPLLAVRQLFHGSILPNGGLPTAENLAYSAAGLLTALALLGWGTARRDPVTRVASLVLMLATVAKVFLADASALDGLARIASFLGLGVSLIGISWFYTRHVFGRGRAAPAPAATPPT</sequence>
<dbReference type="EMBL" id="CADCVW010000080">
    <property type="protein sequence ID" value="CAA9510825.1"/>
    <property type="molecule type" value="Genomic_DNA"/>
</dbReference>
<feature type="transmembrane region" description="Helical" evidence="1">
    <location>
        <begin position="100"/>
        <end position="117"/>
    </location>
</feature>
<name>A0A6J4T0V0_9SPHN</name>
<dbReference type="AlphaFoldDB" id="A0A6J4T0V0"/>
<feature type="transmembrane region" description="Helical" evidence="1">
    <location>
        <begin position="124"/>
        <end position="142"/>
    </location>
</feature>
<feature type="transmembrane region" description="Helical" evidence="1">
    <location>
        <begin position="63"/>
        <end position="80"/>
    </location>
</feature>
<evidence type="ECO:0008006" key="3">
    <source>
        <dbReference type="Google" id="ProtNLM"/>
    </source>
</evidence>
<proteinExistence type="predicted"/>
<organism evidence="2">
    <name type="scientific">uncultured Sphingomonadaceae bacterium</name>
    <dbReference type="NCBI Taxonomy" id="169976"/>
    <lineage>
        <taxon>Bacteria</taxon>
        <taxon>Pseudomonadati</taxon>
        <taxon>Pseudomonadota</taxon>
        <taxon>Alphaproteobacteria</taxon>
        <taxon>Sphingomonadales</taxon>
        <taxon>Sphingomonadaceae</taxon>
        <taxon>environmental samples</taxon>
    </lineage>
</organism>
<evidence type="ECO:0000313" key="2">
    <source>
        <dbReference type="EMBL" id="CAA9510825.1"/>
    </source>
</evidence>
<dbReference type="PANTHER" id="PTHR38434">
    <property type="entry name" value="BLL2549 PROTEIN"/>
    <property type="match status" value="1"/>
</dbReference>
<feature type="transmembrane region" description="Helical" evidence="1">
    <location>
        <begin position="33"/>
        <end position="51"/>
    </location>
</feature>
<dbReference type="Pfam" id="PF10101">
    <property type="entry name" value="DUF2339"/>
    <property type="match status" value="1"/>
</dbReference>
<keyword evidence="1" id="KW-1133">Transmembrane helix</keyword>
<reference evidence="2" key="1">
    <citation type="submission" date="2020-02" db="EMBL/GenBank/DDBJ databases">
        <authorList>
            <person name="Meier V. D."/>
        </authorList>
    </citation>
    <scope>NUCLEOTIDE SEQUENCE</scope>
    <source>
        <strain evidence="2">AVDCRST_MAG39</strain>
    </source>
</reference>
<evidence type="ECO:0000256" key="1">
    <source>
        <dbReference type="SAM" id="Phobius"/>
    </source>
</evidence>
<keyword evidence="1" id="KW-0812">Transmembrane</keyword>
<dbReference type="PANTHER" id="PTHR38434:SF1">
    <property type="entry name" value="BLL2549 PROTEIN"/>
    <property type="match status" value="1"/>
</dbReference>
<feature type="transmembrane region" description="Helical" evidence="1">
    <location>
        <begin position="154"/>
        <end position="171"/>
    </location>
</feature>